<protein>
    <recommendedName>
        <fullName evidence="1">RNase III domain-containing protein</fullName>
    </recommendedName>
</protein>
<name>A0A6C0LSH3_9ZZZZ</name>
<dbReference type="GO" id="GO:0004525">
    <property type="term" value="F:ribonuclease III activity"/>
    <property type="evidence" value="ECO:0007669"/>
    <property type="project" value="InterPro"/>
</dbReference>
<dbReference type="InterPro" id="IPR036389">
    <property type="entry name" value="RNase_III_sf"/>
</dbReference>
<dbReference type="InterPro" id="IPR000999">
    <property type="entry name" value="RNase_III_dom"/>
</dbReference>
<dbReference type="GO" id="GO:0006396">
    <property type="term" value="P:RNA processing"/>
    <property type="evidence" value="ECO:0007669"/>
    <property type="project" value="InterPro"/>
</dbReference>
<dbReference type="PROSITE" id="PS50142">
    <property type="entry name" value="RNASE_3_2"/>
    <property type="match status" value="1"/>
</dbReference>
<dbReference type="CDD" id="cd00593">
    <property type="entry name" value="RIBOc"/>
    <property type="match status" value="1"/>
</dbReference>
<dbReference type="Pfam" id="PF00636">
    <property type="entry name" value="Ribonuclease_3"/>
    <property type="match status" value="1"/>
</dbReference>
<dbReference type="SMART" id="SM00535">
    <property type="entry name" value="RIBOc"/>
    <property type="match status" value="1"/>
</dbReference>
<proteinExistence type="predicted"/>
<dbReference type="AlphaFoldDB" id="A0A6C0LSH3"/>
<dbReference type="EMBL" id="MN740556">
    <property type="protein sequence ID" value="QHU32948.1"/>
    <property type="molecule type" value="Genomic_DNA"/>
</dbReference>
<dbReference type="SUPFAM" id="SSF69065">
    <property type="entry name" value="RNase III domain-like"/>
    <property type="match status" value="1"/>
</dbReference>
<accession>A0A6C0LSH3</accession>
<dbReference type="Gene3D" id="1.10.1520.10">
    <property type="entry name" value="Ribonuclease III domain"/>
    <property type="match status" value="1"/>
</dbReference>
<evidence type="ECO:0000313" key="2">
    <source>
        <dbReference type="EMBL" id="QHU32948.1"/>
    </source>
</evidence>
<reference evidence="2" key="1">
    <citation type="journal article" date="2020" name="Nature">
        <title>Giant virus diversity and host interactions through global metagenomics.</title>
        <authorList>
            <person name="Schulz F."/>
            <person name="Roux S."/>
            <person name="Paez-Espino D."/>
            <person name="Jungbluth S."/>
            <person name="Walsh D.A."/>
            <person name="Denef V.J."/>
            <person name="McMahon K.D."/>
            <person name="Konstantinidis K.T."/>
            <person name="Eloe-Fadrosh E.A."/>
            <person name="Kyrpides N.C."/>
            <person name="Woyke T."/>
        </authorList>
    </citation>
    <scope>NUCLEOTIDE SEQUENCE</scope>
    <source>
        <strain evidence="2">GVMAG-S-1014582-52</strain>
    </source>
</reference>
<evidence type="ECO:0000259" key="1">
    <source>
        <dbReference type="PROSITE" id="PS50142"/>
    </source>
</evidence>
<feature type="domain" description="RNase III" evidence="1">
    <location>
        <begin position="173"/>
        <end position="307"/>
    </location>
</feature>
<organism evidence="2">
    <name type="scientific">viral metagenome</name>
    <dbReference type="NCBI Taxonomy" id="1070528"/>
    <lineage>
        <taxon>unclassified sequences</taxon>
        <taxon>metagenomes</taxon>
        <taxon>organismal metagenomes</taxon>
    </lineage>
</organism>
<sequence>MESIEFLNKNLITIDPISALKMLSDFIKISIEKSFELKKENIRCKIKFEKNEYISGEFDNKKDAEKEISTKILNHIPSIEYLQLECEGPSHNCKFKYHVFLPSKNDKLIKILFEQNWMKKKVDAKRNIVTKICNYYLGTTLEIEDNSTKFSLDTDQIEINTFNHLIEWQSKNLSKIKSIINLNNISDDHINNILTIAFIHSSYTNNLKEEIKSFLKTPWSDYETLEFYGDSIFGFIVSKMLLEKNLHNTPGDLTLMRQNIINGKTCYKRMKELKLDKFIIHKLNSVSDRIIANVYEAIIGALYYCLGDKSNSIIMKLIGQI</sequence>